<dbReference type="AlphaFoldDB" id="A0A1H6WFU3"/>
<feature type="compositionally biased region" description="Basic and acidic residues" evidence="1">
    <location>
        <begin position="525"/>
        <end position="540"/>
    </location>
</feature>
<name>A0A1H6WFU3_9BACT</name>
<dbReference type="Gene3D" id="3.40.50.300">
    <property type="entry name" value="P-loop containing nucleotide triphosphate hydrolases"/>
    <property type="match status" value="1"/>
</dbReference>
<evidence type="ECO:0008006" key="4">
    <source>
        <dbReference type="Google" id="ProtNLM"/>
    </source>
</evidence>
<organism evidence="2 3">
    <name type="scientific">Cyclobacterium xiamenense</name>
    <dbReference type="NCBI Taxonomy" id="1297121"/>
    <lineage>
        <taxon>Bacteria</taxon>
        <taxon>Pseudomonadati</taxon>
        <taxon>Bacteroidota</taxon>
        <taxon>Cytophagia</taxon>
        <taxon>Cytophagales</taxon>
        <taxon>Cyclobacteriaceae</taxon>
        <taxon>Cyclobacterium</taxon>
    </lineage>
</organism>
<protein>
    <recommendedName>
        <fullName evidence="4">Phage terminase large subunit</fullName>
    </recommendedName>
</protein>
<evidence type="ECO:0000313" key="3">
    <source>
        <dbReference type="Proteomes" id="UP000199403"/>
    </source>
</evidence>
<keyword evidence="3" id="KW-1185">Reference proteome</keyword>
<sequence>MSWRKKPKENSPGLDRVFANWLSQVCMMILPKSLYMVAGRGSAKTTDIQVERLLEMVYDLPGAPVAWVADTYSNLQKNVLRTVKEGLTAKGMVEGVHYVIGKRPPEIPQKERPDLPPELKEHFWMPYNEIGSYRHTIVFFTGFNITFGSLDRPASLAGGNYVHVFGDEVKYFRKERILNLQKAVRGMRVKYGHSVFYRGHTFTTDMPNVDQVGEYDWVLERGNRMNTPALLRVLRTAFVVNEALGEYYAACEEGTTEEIIAKKRTWQRWVERWTATRLAKEAHSMFYIASSYVNVDILTPDWFEDAFNDDFIDAKTTVLSLKPSPETGELFYANLGERHFYQDGTSPDWEMRFGLQDEEDCRILKYHDRSKAIDMGLDFGNMHSMTLAQEIGKHYRVSKFIYTLSPEWIRELADKFLAFYKPHREKVVHLYYDRAANNYKKAGQDLATQLKKALEVDGDGNRTGWKVILMSEGQGNIGQNEEYNFMQELFQEHNRKLPRVLIDYFHCKPLRCSLQLAKTKKRTDRGRNIVSKDKSGEKLPIHRLPLESTNPSDSFKYLMMRKTWRRHVRGARKPEVGDASVRG</sequence>
<dbReference type="STRING" id="1416801.SAMN05192553_102681"/>
<dbReference type="RefSeq" id="WP_092171925.1">
    <property type="nucleotide sequence ID" value="NZ_FNZH01000002.1"/>
</dbReference>
<proteinExistence type="predicted"/>
<dbReference type="Proteomes" id="UP000199403">
    <property type="component" value="Unassembled WGS sequence"/>
</dbReference>
<evidence type="ECO:0000256" key="1">
    <source>
        <dbReference type="SAM" id="MobiDB-lite"/>
    </source>
</evidence>
<gene>
    <name evidence="2" type="ORF">SAMN05192553_102681</name>
</gene>
<feature type="region of interest" description="Disordered" evidence="1">
    <location>
        <begin position="523"/>
        <end position="547"/>
    </location>
</feature>
<evidence type="ECO:0000313" key="2">
    <source>
        <dbReference type="EMBL" id="SEJ15909.1"/>
    </source>
</evidence>
<accession>A0A1H6WFU3</accession>
<dbReference type="OrthoDB" id="1151239at2"/>
<dbReference type="EMBL" id="FNZH01000002">
    <property type="protein sequence ID" value="SEJ15909.1"/>
    <property type="molecule type" value="Genomic_DNA"/>
</dbReference>
<dbReference type="InterPro" id="IPR027417">
    <property type="entry name" value="P-loop_NTPase"/>
</dbReference>
<reference evidence="3" key="1">
    <citation type="submission" date="2016-10" db="EMBL/GenBank/DDBJ databases">
        <authorList>
            <person name="Varghese N."/>
            <person name="Submissions S."/>
        </authorList>
    </citation>
    <scope>NUCLEOTIDE SEQUENCE [LARGE SCALE GENOMIC DNA]</scope>
    <source>
        <strain evidence="3">IBRC-M 10761</strain>
    </source>
</reference>